<feature type="region of interest" description="Disordered" evidence="7">
    <location>
        <begin position="425"/>
        <end position="503"/>
    </location>
</feature>
<feature type="region of interest" description="Disordered" evidence="7">
    <location>
        <begin position="806"/>
        <end position="915"/>
    </location>
</feature>
<dbReference type="PROSITE" id="PS50082">
    <property type="entry name" value="WD_REPEATS_2"/>
    <property type="match status" value="1"/>
</dbReference>
<dbReference type="GO" id="GO:0005829">
    <property type="term" value="C:cytosol"/>
    <property type="evidence" value="ECO:0007669"/>
    <property type="project" value="TreeGrafter"/>
</dbReference>
<dbReference type="GO" id="GO:0005774">
    <property type="term" value="C:vacuolar membrane"/>
    <property type="evidence" value="ECO:0007669"/>
    <property type="project" value="TreeGrafter"/>
</dbReference>
<feature type="compositionally biased region" description="Low complexity" evidence="7">
    <location>
        <begin position="26"/>
        <end position="38"/>
    </location>
</feature>
<dbReference type="InterPro" id="IPR036322">
    <property type="entry name" value="WD40_repeat_dom_sf"/>
</dbReference>
<evidence type="ECO:0000256" key="6">
    <source>
        <dbReference type="PROSITE-ProRule" id="PRU00221"/>
    </source>
</evidence>
<dbReference type="SUPFAM" id="SSF50978">
    <property type="entry name" value="WD40 repeat-like"/>
    <property type="match status" value="1"/>
</dbReference>
<evidence type="ECO:0000313" key="8">
    <source>
        <dbReference type="EMBL" id="KAF7533649.1"/>
    </source>
</evidence>
<sequence length="1305" mass="143846">MYNRDSKIMRKLLGKVAPETPDPNLANTSAPTSSATATYRPSKSQDGVYRAGVPILSLDVSPDRRAAVLGGAHILKTVVLDDPQSFNFNFHEGVDLRAVITAQTSGPKGNSTADQLSIRDVKWHGHSTIFTACANGKIFTYDVARVGSGAAEPLEYIQIQEDSRQITTLDVNPHLKSWLLSGSQDGIARVFDTSAPLQSRSGGITFRQRFAPLKCIDPVRQVKWSPKVGHEMACCTEGGVVLKWDARQPSRPLLRINAHEKACASISWHPDGNHLISAGWDTKLHVWDLSSTADKRQKPKYTVSTPAPVFAIAWRPGLWSATAQSKRVAQVAVSYDDSSSRRYGTSAVHIWDLARPTMPYKEIERFESSPAALLWQDQDMLWTVGQDGQFTQCDVAFAPKVIDRQSTSSMAFSPKGDVLMFLDERPSSQRPRPPVSHHSDIVPRTPYGSSPNNQMLSISRSDSEEDVVGSFLGPRRRHSRKRTGRSGPPMSTTPPSNSSLPDEHKLLLGLDQAIKVTGIFKSQQTMAFGHIPTTRTSQVYQYLSSIYLETLQRELPYVKGGKSLSKRVGDIMEQYANAAQSVSLFRLSQTWRILSYAVGLLLERRAQYHLEVRLGQFQKLKSDEKKGSGRLKPVDLYSSVRSYGEETPRRLSTQSSVPIGRSMSSRSLLSEGIESTSNVPTPLARPADRTYSDTYEHSQQIGRKLAAVMEPDELNLGPAVHDHLDDTPRKRLDSVSVSEVSHDSERSHISSTEGYDFYDAEALVQAMDVPMPQTEPLTLDYPGSQSADNSKVIRHDSDESFAQMFSTSDATKQAPTASLTNGTGTWKSSLARHASDMSTQSQEYQSRIRGEEINTTEKKDPPRRRKSSHANESPEEVFLISQTTIGTDDSFPSQTSEPSQHESDIPPMPEGPSTLPRILEQPIQQQQQPIILSPSSQPGRTPSPVKGPSPAQQDVRPFVLESDYLPWEQDPPYPHPTISDGLTPMKSPLDPYSLITRALDYESQSSALNASAIILLLKPLVPDYIIDHHQASAVLRQHHSRLMRMSLFIEASLLRNLCIQGWPDGLPDWGENYTTIFTPAQQGVKVSFFCSGCRKPREIDPKKGKDAIWTCDRCKRAMAPCAVCGHRDPAEASYVPAEISTAEVTPNTWLSEWWYCPGCAHGGHASCLEAWHAPLDSPDSSNGSTSYSDGCCPLDGCGHACLPGKYRAETTTARSDELGRATVEKTRAREDRTNNSSRRSSPRPGLDRAVKSDGNDIPQSRAVGMAREALNKSGGGGILSSSPGRSLVTGERERRKSVKFAGPDR</sequence>
<dbReference type="OrthoDB" id="60955at2759"/>
<dbReference type="Gene3D" id="2.130.10.10">
    <property type="entry name" value="YVTN repeat-like/Quinoprotein amine dehydrogenase"/>
    <property type="match status" value="2"/>
</dbReference>
<feature type="compositionally biased region" description="Polar residues" evidence="7">
    <location>
        <begin position="880"/>
        <end position="898"/>
    </location>
</feature>
<dbReference type="PANTHER" id="PTHR46200">
    <property type="entry name" value="GATOR COMPLEX PROTEIN WDR24"/>
    <property type="match status" value="1"/>
</dbReference>
<dbReference type="GO" id="GO:0016239">
    <property type="term" value="P:positive regulation of macroautophagy"/>
    <property type="evidence" value="ECO:0007669"/>
    <property type="project" value="TreeGrafter"/>
</dbReference>
<gene>
    <name evidence="8" type="ORF">G7Z17_g13480</name>
</gene>
<dbReference type="InterPro" id="IPR015943">
    <property type="entry name" value="WD40/YVTN_repeat-like_dom_sf"/>
</dbReference>
<dbReference type="InterPro" id="IPR001680">
    <property type="entry name" value="WD40_rpt"/>
</dbReference>
<dbReference type="SMART" id="SM00320">
    <property type="entry name" value="WD40"/>
    <property type="match status" value="4"/>
</dbReference>
<feature type="region of interest" description="Disordered" evidence="7">
    <location>
        <begin position="670"/>
        <end position="692"/>
    </location>
</feature>
<proteinExistence type="predicted"/>
<dbReference type="InterPro" id="IPR037590">
    <property type="entry name" value="WDR24"/>
</dbReference>
<feature type="region of interest" description="Disordered" evidence="7">
    <location>
        <begin position="932"/>
        <end position="953"/>
    </location>
</feature>
<organism evidence="8 9">
    <name type="scientific">Cylindrodendrum hubeiense</name>
    <dbReference type="NCBI Taxonomy" id="595255"/>
    <lineage>
        <taxon>Eukaryota</taxon>
        <taxon>Fungi</taxon>
        <taxon>Dikarya</taxon>
        <taxon>Ascomycota</taxon>
        <taxon>Pezizomycotina</taxon>
        <taxon>Sordariomycetes</taxon>
        <taxon>Hypocreomycetidae</taxon>
        <taxon>Hypocreales</taxon>
        <taxon>Nectriaceae</taxon>
        <taxon>Cylindrodendrum</taxon>
    </lineage>
</organism>
<dbReference type="GO" id="GO:0008270">
    <property type="term" value="F:zinc ion binding"/>
    <property type="evidence" value="ECO:0007669"/>
    <property type="project" value="UniProtKB-KW"/>
</dbReference>
<feature type="repeat" description="WD" evidence="6">
    <location>
        <begin position="256"/>
        <end position="297"/>
    </location>
</feature>
<keyword evidence="1 6" id="KW-0853">WD repeat</keyword>
<feature type="compositionally biased region" description="Basic and acidic residues" evidence="7">
    <location>
        <begin position="1214"/>
        <end position="1233"/>
    </location>
</feature>
<feature type="compositionally biased region" description="Polar residues" evidence="7">
    <location>
        <begin position="836"/>
        <end position="845"/>
    </location>
</feature>
<feature type="compositionally biased region" description="Polar residues" evidence="7">
    <location>
        <begin position="806"/>
        <end position="828"/>
    </location>
</feature>
<evidence type="ECO:0000313" key="9">
    <source>
        <dbReference type="Proteomes" id="UP000722485"/>
    </source>
</evidence>
<comment type="caution">
    <text evidence="8">The sequence shown here is derived from an EMBL/GenBank/DDBJ whole genome shotgun (WGS) entry which is preliminary data.</text>
</comment>
<feature type="compositionally biased region" description="Polar residues" evidence="7">
    <location>
        <begin position="670"/>
        <end position="680"/>
    </location>
</feature>
<feature type="region of interest" description="Disordered" evidence="7">
    <location>
        <begin position="642"/>
        <end position="661"/>
    </location>
</feature>
<keyword evidence="2" id="KW-0479">Metal-binding</keyword>
<dbReference type="InterPro" id="IPR019775">
    <property type="entry name" value="WD40_repeat_CS"/>
</dbReference>
<feature type="compositionally biased region" description="Basic and acidic residues" evidence="7">
    <location>
        <begin position="1245"/>
        <end position="1254"/>
    </location>
</feature>
<accession>A0A9P5GWC5</accession>
<feature type="compositionally biased region" description="Basic residues" evidence="7">
    <location>
        <begin position="474"/>
        <end position="484"/>
    </location>
</feature>
<keyword evidence="9" id="KW-1185">Reference proteome</keyword>
<evidence type="ECO:0000256" key="5">
    <source>
        <dbReference type="ARBA" id="ARBA00022833"/>
    </source>
</evidence>
<feature type="compositionally biased region" description="Low complexity" evidence="7">
    <location>
        <begin position="485"/>
        <end position="500"/>
    </location>
</feature>
<evidence type="ECO:0000256" key="3">
    <source>
        <dbReference type="ARBA" id="ARBA00022737"/>
    </source>
</evidence>
<keyword evidence="3" id="KW-0677">Repeat</keyword>
<feature type="compositionally biased region" description="Basic and acidic residues" evidence="7">
    <location>
        <begin position="846"/>
        <end position="860"/>
    </location>
</feature>
<dbReference type="EMBL" id="JAANBB010000816">
    <property type="protein sequence ID" value="KAF7533649.1"/>
    <property type="molecule type" value="Genomic_DNA"/>
</dbReference>
<name>A0A9P5GWC5_9HYPO</name>
<dbReference type="GO" id="GO:0061700">
    <property type="term" value="C:GATOR2 complex"/>
    <property type="evidence" value="ECO:0007669"/>
    <property type="project" value="TreeGrafter"/>
</dbReference>
<evidence type="ECO:0000256" key="2">
    <source>
        <dbReference type="ARBA" id="ARBA00022723"/>
    </source>
</evidence>
<protein>
    <recommendedName>
        <fullName evidence="10">WD repeat protein</fullName>
    </recommendedName>
</protein>
<dbReference type="PANTHER" id="PTHR46200:SF1">
    <property type="entry name" value="GATOR COMPLEX PROTEIN WDR24"/>
    <property type="match status" value="1"/>
</dbReference>
<dbReference type="PROSITE" id="PS00678">
    <property type="entry name" value="WD_REPEATS_1"/>
    <property type="match status" value="1"/>
</dbReference>
<dbReference type="Pfam" id="PF00400">
    <property type="entry name" value="WD40"/>
    <property type="match status" value="1"/>
</dbReference>
<evidence type="ECO:0000256" key="4">
    <source>
        <dbReference type="ARBA" id="ARBA00022771"/>
    </source>
</evidence>
<dbReference type="GO" id="GO:1904263">
    <property type="term" value="P:positive regulation of TORC1 signaling"/>
    <property type="evidence" value="ECO:0007669"/>
    <property type="project" value="TreeGrafter"/>
</dbReference>
<feature type="compositionally biased region" description="Polar residues" evidence="7">
    <location>
        <begin position="650"/>
        <end position="661"/>
    </location>
</feature>
<reference evidence="8" key="1">
    <citation type="submission" date="2020-03" db="EMBL/GenBank/DDBJ databases">
        <title>Draft Genome Sequence of Cylindrodendrum hubeiense.</title>
        <authorList>
            <person name="Buettner E."/>
            <person name="Kellner H."/>
        </authorList>
    </citation>
    <scope>NUCLEOTIDE SEQUENCE</scope>
    <source>
        <strain evidence="8">IHI 201604</strain>
    </source>
</reference>
<dbReference type="Proteomes" id="UP000722485">
    <property type="component" value="Unassembled WGS sequence"/>
</dbReference>
<evidence type="ECO:0000256" key="1">
    <source>
        <dbReference type="ARBA" id="ARBA00022574"/>
    </source>
</evidence>
<evidence type="ECO:0008006" key="10">
    <source>
        <dbReference type="Google" id="ProtNLM"/>
    </source>
</evidence>
<feature type="region of interest" description="Disordered" evidence="7">
    <location>
        <begin position="1212"/>
        <end position="1305"/>
    </location>
</feature>
<keyword evidence="4" id="KW-0863">Zinc-finger</keyword>
<feature type="compositionally biased region" description="Low complexity" evidence="7">
    <location>
        <begin position="1234"/>
        <end position="1244"/>
    </location>
</feature>
<evidence type="ECO:0000256" key="7">
    <source>
        <dbReference type="SAM" id="MobiDB-lite"/>
    </source>
</evidence>
<dbReference type="PROSITE" id="PS50294">
    <property type="entry name" value="WD_REPEATS_REGION"/>
    <property type="match status" value="1"/>
</dbReference>
<keyword evidence="5" id="KW-0862">Zinc</keyword>
<feature type="compositionally biased region" description="Polar residues" evidence="7">
    <location>
        <begin position="447"/>
        <end position="460"/>
    </location>
</feature>
<feature type="region of interest" description="Disordered" evidence="7">
    <location>
        <begin position="15"/>
        <end position="45"/>
    </location>
</feature>